<keyword evidence="3" id="KW-1185">Reference proteome</keyword>
<proteinExistence type="predicted"/>
<dbReference type="InterPro" id="IPR000595">
    <property type="entry name" value="cNMP-bd_dom"/>
</dbReference>
<dbReference type="PANTHER" id="PTHR24567:SF26">
    <property type="entry name" value="REGULATORY PROTEIN YEIL"/>
    <property type="match status" value="1"/>
</dbReference>
<gene>
    <name evidence="2" type="ORF">EKM59_10635</name>
</gene>
<evidence type="ECO:0000259" key="1">
    <source>
        <dbReference type="PROSITE" id="PS50042"/>
    </source>
</evidence>
<name>A0A3S0WZ38_9GAMM</name>
<dbReference type="CDD" id="cd00038">
    <property type="entry name" value="CAP_ED"/>
    <property type="match status" value="2"/>
</dbReference>
<dbReference type="AlphaFoldDB" id="A0A3S0WZ38"/>
<dbReference type="RefSeq" id="WP_126955007.1">
    <property type="nucleotide sequence ID" value="NZ_RZGR01000041.1"/>
</dbReference>
<dbReference type="OrthoDB" id="5633021at2"/>
<dbReference type="InterPro" id="IPR018490">
    <property type="entry name" value="cNMP-bd_dom_sf"/>
</dbReference>
<dbReference type="GO" id="GO:0005829">
    <property type="term" value="C:cytosol"/>
    <property type="evidence" value="ECO:0007669"/>
    <property type="project" value="TreeGrafter"/>
</dbReference>
<feature type="domain" description="Cyclic nucleotide-binding" evidence="1">
    <location>
        <begin position="18"/>
        <end position="120"/>
    </location>
</feature>
<dbReference type="Proteomes" id="UP000288012">
    <property type="component" value="Unassembled WGS sequence"/>
</dbReference>
<dbReference type="GO" id="GO:0003700">
    <property type="term" value="F:DNA-binding transcription factor activity"/>
    <property type="evidence" value="ECO:0007669"/>
    <property type="project" value="TreeGrafter"/>
</dbReference>
<dbReference type="InterPro" id="IPR050397">
    <property type="entry name" value="Env_Response_Regulators"/>
</dbReference>
<dbReference type="InterPro" id="IPR014710">
    <property type="entry name" value="RmlC-like_jellyroll"/>
</dbReference>
<comment type="caution">
    <text evidence="2">The sequence shown here is derived from an EMBL/GenBank/DDBJ whole genome shotgun (WGS) entry which is preliminary data.</text>
</comment>
<sequence length="338" mass="38006">MRGREMTAQIDDLKKTILGHYLDVHELEMLLMHCRTITFLPNQVIYQQGKRIDGVYVILAGEVQLIARTMGEGIVNIEDLNSGDFLGELAFIEKGPCSTSARAIGRVTCLLITHTYFELLTAYFPETKYKILRAIGTQVCGRLKQMHDKVTTLIAHSDMVTLSFFGRVLSSLTQPTHLPAVINGEDIQELGKSPLFQAFTKEEMQELLLEYTQPLEAPKNCILIHENEKNPSCYIIIHGAVQSSIMYANKIAKLSVIGPGALFASVACLDHKSTFTITFITCESALLLKISQENLEFLRKNKPELWYKIFNLICGSLVALGRSINKLDVRLHIEAYNR</sequence>
<protein>
    <submittedName>
        <fullName evidence="2">Cyclic nucleotide-binding domain-containing protein</fullName>
    </submittedName>
</protein>
<dbReference type="PANTHER" id="PTHR24567">
    <property type="entry name" value="CRP FAMILY TRANSCRIPTIONAL REGULATORY PROTEIN"/>
    <property type="match status" value="1"/>
</dbReference>
<dbReference type="PROSITE" id="PS50042">
    <property type="entry name" value="CNMP_BINDING_3"/>
    <property type="match status" value="2"/>
</dbReference>
<dbReference type="SMART" id="SM00100">
    <property type="entry name" value="cNMP"/>
    <property type="match status" value="2"/>
</dbReference>
<dbReference type="Gene3D" id="2.60.120.10">
    <property type="entry name" value="Jelly Rolls"/>
    <property type="match status" value="2"/>
</dbReference>
<dbReference type="SUPFAM" id="SSF51206">
    <property type="entry name" value="cAMP-binding domain-like"/>
    <property type="match status" value="2"/>
</dbReference>
<accession>A0A3S0WZ38</accession>
<reference evidence="2 3" key="1">
    <citation type="submission" date="2018-12" db="EMBL/GenBank/DDBJ databases">
        <title>Legionella sp,whole genome shotgun sequence.</title>
        <authorList>
            <person name="Wu H."/>
        </authorList>
    </citation>
    <scope>NUCLEOTIDE SEQUENCE [LARGE SCALE GENOMIC DNA]</scope>
    <source>
        <strain evidence="3">km714</strain>
    </source>
</reference>
<feature type="domain" description="Cyclic nucleotide-binding" evidence="1">
    <location>
        <begin position="195"/>
        <end position="298"/>
    </location>
</feature>
<dbReference type="Pfam" id="PF00027">
    <property type="entry name" value="cNMP_binding"/>
    <property type="match status" value="2"/>
</dbReference>
<evidence type="ECO:0000313" key="2">
    <source>
        <dbReference type="EMBL" id="RUQ81501.1"/>
    </source>
</evidence>
<dbReference type="EMBL" id="RZGR01000041">
    <property type="protein sequence ID" value="RUQ81501.1"/>
    <property type="molecule type" value="Genomic_DNA"/>
</dbReference>
<organism evidence="2 3">
    <name type="scientific">Legionella septentrionalis</name>
    <dbReference type="NCBI Taxonomy" id="2498109"/>
    <lineage>
        <taxon>Bacteria</taxon>
        <taxon>Pseudomonadati</taxon>
        <taxon>Pseudomonadota</taxon>
        <taxon>Gammaproteobacteria</taxon>
        <taxon>Legionellales</taxon>
        <taxon>Legionellaceae</taxon>
        <taxon>Legionella</taxon>
    </lineage>
</organism>
<evidence type="ECO:0000313" key="3">
    <source>
        <dbReference type="Proteomes" id="UP000288012"/>
    </source>
</evidence>